<dbReference type="Proteomes" id="UP000604825">
    <property type="component" value="Unassembled WGS sequence"/>
</dbReference>
<accession>A0A811PU85</accession>
<dbReference type="EMBL" id="CAJGYO010000008">
    <property type="protein sequence ID" value="CAD6249434.1"/>
    <property type="molecule type" value="Genomic_DNA"/>
</dbReference>
<name>A0A811PU85_9POAL</name>
<feature type="signal peptide" evidence="2">
    <location>
        <begin position="1"/>
        <end position="28"/>
    </location>
</feature>
<keyword evidence="2" id="KW-0732">Signal</keyword>
<proteinExistence type="predicted"/>
<dbReference type="UniPathway" id="UPA00143"/>
<organism evidence="3 4">
    <name type="scientific">Miscanthus lutarioriparius</name>
    <dbReference type="NCBI Taxonomy" id="422564"/>
    <lineage>
        <taxon>Eukaryota</taxon>
        <taxon>Viridiplantae</taxon>
        <taxon>Streptophyta</taxon>
        <taxon>Embryophyta</taxon>
        <taxon>Tracheophyta</taxon>
        <taxon>Spermatophyta</taxon>
        <taxon>Magnoliopsida</taxon>
        <taxon>Liliopsida</taxon>
        <taxon>Poales</taxon>
        <taxon>Poaceae</taxon>
        <taxon>PACMAD clade</taxon>
        <taxon>Panicoideae</taxon>
        <taxon>Andropogonodae</taxon>
        <taxon>Andropogoneae</taxon>
        <taxon>Saccharinae</taxon>
        <taxon>Miscanthus</taxon>
    </lineage>
</organism>
<dbReference type="AlphaFoldDB" id="A0A811PU85"/>
<evidence type="ECO:0000313" key="3">
    <source>
        <dbReference type="EMBL" id="CAD6249434.1"/>
    </source>
</evidence>
<sequence length="348" mass="37180">METRQRMQQLRTPMDPLACLAVVVVVAAAGLQVPAPAAPGRGGARAHRAPPPPPSRHAGLHLPLLHAPLRAPACAAASGRAHAAAHGAGVLCGRHLRGARARARAVRGVQAPRGLPQVRATAGPRGAAAGRHALAGAFARTLRQLESAAGGEWPGMELAARAVRTGMRWWRPTAASSLDDEGFGGPAAEKLAAELLWLGQKMAECGALREAVVQFGAAERLGSRALFAEPALQVSLLRVAVFLFKHANSREFEQSAGGKGDKAAVAEQRMAMLRSWPPLLCRGINGTDAPVLTCRERPEMVAVLEDLIDKLSWEQREEVLSLWLHHFAACPDTDWPTRWYAESRRLLA</sequence>
<comment type="caution">
    <text evidence="3">The sequence shown here is derived from an EMBL/GenBank/DDBJ whole genome shotgun (WGS) entry which is preliminary data.</text>
</comment>
<protein>
    <submittedName>
        <fullName evidence="3">Uncharacterized protein</fullName>
    </submittedName>
</protein>
<keyword evidence="4" id="KW-1185">Reference proteome</keyword>
<dbReference type="GO" id="GO:0016567">
    <property type="term" value="P:protein ubiquitination"/>
    <property type="evidence" value="ECO:0007669"/>
    <property type="project" value="UniProtKB-UniPathway"/>
</dbReference>
<dbReference type="InterPro" id="IPR038920">
    <property type="entry name" value="At3g05675-like"/>
</dbReference>
<dbReference type="OrthoDB" id="678132at2759"/>
<dbReference type="PANTHER" id="PTHR31060">
    <property type="entry name" value="OSJNBA0011J08.25 PROTEIN-RELATED"/>
    <property type="match status" value="1"/>
</dbReference>
<evidence type="ECO:0000313" key="4">
    <source>
        <dbReference type="Proteomes" id="UP000604825"/>
    </source>
</evidence>
<dbReference type="PANTHER" id="PTHR31060:SF4">
    <property type="entry name" value="1,8-CINEOLE SYNTHASE"/>
    <property type="match status" value="1"/>
</dbReference>
<gene>
    <name evidence="3" type="ORF">NCGR_LOCUS33259</name>
</gene>
<feature type="region of interest" description="Disordered" evidence="1">
    <location>
        <begin position="35"/>
        <end position="58"/>
    </location>
</feature>
<evidence type="ECO:0000256" key="2">
    <source>
        <dbReference type="SAM" id="SignalP"/>
    </source>
</evidence>
<evidence type="ECO:0000256" key="1">
    <source>
        <dbReference type="SAM" id="MobiDB-lite"/>
    </source>
</evidence>
<feature type="chain" id="PRO_5032567993" evidence="2">
    <location>
        <begin position="29"/>
        <end position="348"/>
    </location>
</feature>
<reference evidence="3" key="1">
    <citation type="submission" date="2020-10" db="EMBL/GenBank/DDBJ databases">
        <authorList>
            <person name="Han B."/>
            <person name="Lu T."/>
            <person name="Zhao Q."/>
            <person name="Huang X."/>
            <person name="Zhao Y."/>
        </authorList>
    </citation>
    <scope>NUCLEOTIDE SEQUENCE</scope>
</reference>